<sequence>MPYDRWESEVPLATPEQSTDVGPREEVEKMKQLKLDHDTIKTSDGRSLEGDVLQYLIDPLPVDEFLHEIWEERAYVVNRDDSSYFEDIMTFEDLEVVMMMMTTTMLTLTMTMIVFCYGGDGVMENKMDVLCNAMGDEEFGEILFFKNQLQTHYENAFRAFLDDASVVLNHVDKQWPAINIMCQKLQSRFPHTFCNMYLTPAGSQAVHPHSDDRDVLLIQIWGTKEWLVYGSPQTLPFSDEQVGKSGQRLAEGTIGPVSLSATLKTGDTLYIPRGFVHEAKAQEHGSLHITIAIPTQDFTWSGVMMDAMRQKLREEKYNKWRRCVPLTLLPNGNNDKW</sequence>
<evidence type="ECO:0000256" key="2">
    <source>
        <dbReference type="ARBA" id="ARBA00023004"/>
    </source>
</evidence>
<keyword evidence="3" id="KW-0804">Transcription</keyword>
<evidence type="ECO:0000313" key="8">
    <source>
        <dbReference type="EnsemblProtists" id="EKX39906"/>
    </source>
</evidence>
<keyword evidence="2 3" id="KW-0408">Iron</keyword>
<evidence type="ECO:0000313" key="7">
    <source>
        <dbReference type="EMBL" id="EKX39906.1"/>
    </source>
</evidence>
<keyword evidence="3" id="KW-0560">Oxidoreductase</keyword>
<evidence type="ECO:0000259" key="6">
    <source>
        <dbReference type="PROSITE" id="PS51184"/>
    </source>
</evidence>
<dbReference type="SUPFAM" id="SSF51197">
    <property type="entry name" value="Clavaminate synthase-like"/>
    <property type="match status" value="1"/>
</dbReference>
<keyword evidence="3" id="KW-0805">Transcription regulation</keyword>
<name>L1IUH8_GUITC</name>
<dbReference type="GeneID" id="17296736"/>
<keyword evidence="3" id="KW-0539">Nucleus</keyword>
<gene>
    <name evidence="7" type="ORF">GUITHDRAFT_113900</name>
</gene>
<dbReference type="PANTHER" id="PTHR13096:SF8">
    <property type="entry name" value="RIBOSOMAL OXYGENASE 1"/>
    <property type="match status" value="1"/>
</dbReference>
<evidence type="ECO:0000256" key="3">
    <source>
        <dbReference type="RuleBase" id="RU366061"/>
    </source>
</evidence>
<dbReference type="PANTHER" id="PTHR13096">
    <property type="entry name" value="MINA53 MYC INDUCED NUCLEAR ANTIGEN"/>
    <property type="match status" value="1"/>
</dbReference>
<comment type="subcellular location">
    <subcellularLocation>
        <location evidence="3">Nucleus</location>
    </subcellularLocation>
</comment>
<dbReference type="PROSITE" id="PS51184">
    <property type="entry name" value="JMJC"/>
    <property type="match status" value="1"/>
</dbReference>
<dbReference type="EC" id="1.14.11.-" evidence="3"/>
<keyword evidence="1 3" id="KW-0479">Metal-binding</keyword>
<dbReference type="InterPro" id="IPR039994">
    <property type="entry name" value="NO66-like"/>
</dbReference>
<dbReference type="eggNOG" id="KOG3706">
    <property type="taxonomic scope" value="Eukaryota"/>
</dbReference>
<dbReference type="InterPro" id="IPR003347">
    <property type="entry name" value="JmjC_dom"/>
</dbReference>
<dbReference type="OrthoDB" id="425950at2759"/>
<feature type="domain" description="JmjC" evidence="6">
    <location>
        <begin position="148"/>
        <end position="312"/>
    </location>
</feature>
<dbReference type="STRING" id="905079.L1IUH8"/>
<protein>
    <recommendedName>
        <fullName evidence="3">Bifunctional lysine-specific demethylase and histidyl-hydroxylase</fullName>
        <ecNumber evidence="3">1.14.11.-</ecNumber>
    </recommendedName>
</protein>
<keyword evidence="5" id="KW-0812">Transmembrane</keyword>
<dbReference type="EMBL" id="JH993035">
    <property type="protein sequence ID" value="EKX39906.1"/>
    <property type="molecule type" value="Genomic_DNA"/>
</dbReference>
<organism evidence="7">
    <name type="scientific">Guillardia theta (strain CCMP2712)</name>
    <name type="common">Cryptophyte</name>
    <dbReference type="NCBI Taxonomy" id="905079"/>
    <lineage>
        <taxon>Eukaryota</taxon>
        <taxon>Cryptophyceae</taxon>
        <taxon>Pyrenomonadales</taxon>
        <taxon>Geminigeraceae</taxon>
        <taxon>Guillardia</taxon>
    </lineage>
</organism>
<dbReference type="EnsemblProtists" id="EKX39906">
    <property type="protein sequence ID" value="EKX39906"/>
    <property type="gene ID" value="GUITHDRAFT_113900"/>
</dbReference>
<keyword evidence="5" id="KW-0472">Membrane</keyword>
<dbReference type="GO" id="GO:0005634">
    <property type="term" value="C:nucleus"/>
    <property type="evidence" value="ECO:0007669"/>
    <property type="project" value="UniProtKB-SubCell"/>
</dbReference>
<dbReference type="PaxDb" id="55529-EKX39906"/>
<evidence type="ECO:0000313" key="9">
    <source>
        <dbReference type="Proteomes" id="UP000011087"/>
    </source>
</evidence>
<dbReference type="AlphaFoldDB" id="L1IUH8"/>
<evidence type="ECO:0000256" key="5">
    <source>
        <dbReference type="SAM" id="Phobius"/>
    </source>
</evidence>
<dbReference type="Pfam" id="PF08007">
    <property type="entry name" value="JmjC_2"/>
    <property type="match status" value="1"/>
</dbReference>
<reference evidence="8" key="3">
    <citation type="submission" date="2015-06" db="UniProtKB">
        <authorList>
            <consortium name="EnsemblProtists"/>
        </authorList>
    </citation>
    <scope>IDENTIFICATION</scope>
</reference>
<evidence type="ECO:0000256" key="4">
    <source>
        <dbReference type="SAM" id="MobiDB-lite"/>
    </source>
</evidence>
<dbReference type="HOGENOM" id="CLU_825004_0_0_1"/>
<dbReference type="Gene3D" id="2.60.120.650">
    <property type="entry name" value="Cupin"/>
    <property type="match status" value="1"/>
</dbReference>
<dbReference type="KEGG" id="gtt:GUITHDRAFT_113900"/>
<reference evidence="9" key="2">
    <citation type="submission" date="2012-11" db="EMBL/GenBank/DDBJ databases">
        <authorList>
            <person name="Kuo A."/>
            <person name="Curtis B.A."/>
            <person name="Tanifuji G."/>
            <person name="Burki F."/>
            <person name="Gruber A."/>
            <person name="Irimia M."/>
            <person name="Maruyama S."/>
            <person name="Arias M.C."/>
            <person name="Ball S.G."/>
            <person name="Gile G.H."/>
            <person name="Hirakawa Y."/>
            <person name="Hopkins J.F."/>
            <person name="Rensing S.A."/>
            <person name="Schmutz J."/>
            <person name="Symeonidi A."/>
            <person name="Elias M."/>
            <person name="Eveleigh R.J."/>
            <person name="Herman E.K."/>
            <person name="Klute M.J."/>
            <person name="Nakayama T."/>
            <person name="Obornik M."/>
            <person name="Reyes-Prieto A."/>
            <person name="Armbrust E.V."/>
            <person name="Aves S.J."/>
            <person name="Beiko R.G."/>
            <person name="Coutinho P."/>
            <person name="Dacks J.B."/>
            <person name="Durnford D.G."/>
            <person name="Fast N.M."/>
            <person name="Green B.R."/>
            <person name="Grisdale C."/>
            <person name="Hempe F."/>
            <person name="Henrissat B."/>
            <person name="Hoppner M.P."/>
            <person name="Ishida K.-I."/>
            <person name="Kim E."/>
            <person name="Koreny L."/>
            <person name="Kroth P.G."/>
            <person name="Liu Y."/>
            <person name="Malik S.-B."/>
            <person name="Maier U.G."/>
            <person name="McRose D."/>
            <person name="Mock T."/>
            <person name="Neilson J.A."/>
            <person name="Onodera N.T."/>
            <person name="Poole A.M."/>
            <person name="Pritham E.J."/>
            <person name="Richards T.A."/>
            <person name="Rocap G."/>
            <person name="Roy S.W."/>
            <person name="Sarai C."/>
            <person name="Schaack S."/>
            <person name="Shirato S."/>
            <person name="Slamovits C.H."/>
            <person name="Spencer D.F."/>
            <person name="Suzuki S."/>
            <person name="Worden A.Z."/>
            <person name="Zauner S."/>
            <person name="Barry K."/>
            <person name="Bell C."/>
            <person name="Bharti A.K."/>
            <person name="Crow J.A."/>
            <person name="Grimwood J."/>
            <person name="Kramer R."/>
            <person name="Lindquist E."/>
            <person name="Lucas S."/>
            <person name="Salamov A."/>
            <person name="McFadden G.I."/>
            <person name="Lane C.E."/>
            <person name="Keeling P.J."/>
            <person name="Gray M.W."/>
            <person name="Grigoriev I.V."/>
            <person name="Archibald J.M."/>
        </authorList>
    </citation>
    <scope>NUCLEOTIDE SEQUENCE</scope>
    <source>
        <strain evidence="9">CCMP2712</strain>
    </source>
</reference>
<keyword evidence="9" id="KW-1185">Reference proteome</keyword>
<comment type="similarity">
    <text evidence="3">Belongs to the ROX family.</text>
</comment>
<keyword evidence="5" id="KW-1133">Transmembrane helix</keyword>
<comment type="cofactor">
    <cofactor evidence="3">
        <name>Fe(2+)</name>
        <dbReference type="ChEBI" id="CHEBI:29033"/>
    </cofactor>
    <text evidence="3">Binds 1 Fe(2+) ion per subunit.</text>
</comment>
<dbReference type="Proteomes" id="UP000011087">
    <property type="component" value="Unassembled WGS sequence"/>
</dbReference>
<comment type="function">
    <text evidence="3">Oxygenase that can act as both a histone lysine demethylase and a ribosomal histidine hydroxylase.</text>
</comment>
<dbReference type="GO" id="GO:0005506">
    <property type="term" value="F:iron ion binding"/>
    <property type="evidence" value="ECO:0007669"/>
    <property type="project" value="UniProtKB-UniRule"/>
</dbReference>
<feature type="region of interest" description="Disordered" evidence="4">
    <location>
        <begin position="1"/>
        <end position="26"/>
    </location>
</feature>
<evidence type="ECO:0000256" key="1">
    <source>
        <dbReference type="ARBA" id="ARBA00022723"/>
    </source>
</evidence>
<dbReference type="OMA" id="SIQFPGN"/>
<proteinExistence type="inferred from homology"/>
<accession>L1IUH8</accession>
<dbReference type="RefSeq" id="XP_005826886.1">
    <property type="nucleotide sequence ID" value="XM_005826829.1"/>
</dbReference>
<dbReference type="GO" id="GO:0016706">
    <property type="term" value="F:2-oxoglutarate-dependent dioxygenase activity"/>
    <property type="evidence" value="ECO:0007669"/>
    <property type="project" value="UniProtKB-UniRule"/>
</dbReference>
<feature type="transmembrane region" description="Helical" evidence="5">
    <location>
        <begin position="96"/>
        <end position="117"/>
    </location>
</feature>
<keyword evidence="3" id="KW-0223">Dioxygenase</keyword>
<reference evidence="7 9" key="1">
    <citation type="journal article" date="2012" name="Nature">
        <title>Algal genomes reveal evolutionary mosaicism and the fate of nucleomorphs.</title>
        <authorList>
            <consortium name="DOE Joint Genome Institute"/>
            <person name="Curtis B.A."/>
            <person name="Tanifuji G."/>
            <person name="Burki F."/>
            <person name="Gruber A."/>
            <person name="Irimia M."/>
            <person name="Maruyama S."/>
            <person name="Arias M.C."/>
            <person name="Ball S.G."/>
            <person name="Gile G.H."/>
            <person name="Hirakawa Y."/>
            <person name="Hopkins J.F."/>
            <person name="Kuo A."/>
            <person name="Rensing S.A."/>
            <person name="Schmutz J."/>
            <person name="Symeonidi A."/>
            <person name="Elias M."/>
            <person name="Eveleigh R.J."/>
            <person name="Herman E.K."/>
            <person name="Klute M.J."/>
            <person name="Nakayama T."/>
            <person name="Obornik M."/>
            <person name="Reyes-Prieto A."/>
            <person name="Armbrust E.V."/>
            <person name="Aves S.J."/>
            <person name="Beiko R.G."/>
            <person name="Coutinho P."/>
            <person name="Dacks J.B."/>
            <person name="Durnford D.G."/>
            <person name="Fast N.M."/>
            <person name="Green B.R."/>
            <person name="Grisdale C.J."/>
            <person name="Hempel F."/>
            <person name="Henrissat B."/>
            <person name="Hoppner M.P."/>
            <person name="Ishida K."/>
            <person name="Kim E."/>
            <person name="Koreny L."/>
            <person name="Kroth P.G."/>
            <person name="Liu Y."/>
            <person name="Malik S.B."/>
            <person name="Maier U.G."/>
            <person name="McRose D."/>
            <person name="Mock T."/>
            <person name="Neilson J.A."/>
            <person name="Onodera N.T."/>
            <person name="Poole A.M."/>
            <person name="Pritham E.J."/>
            <person name="Richards T.A."/>
            <person name="Rocap G."/>
            <person name="Roy S.W."/>
            <person name="Sarai C."/>
            <person name="Schaack S."/>
            <person name="Shirato S."/>
            <person name="Slamovits C.H."/>
            <person name="Spencer D.F."/>
            <person name="Suzuki S."/>
            <person name="Worden A.Z."/>
            <person name="Zauner S."/>
            <person name="Barry K."/>
            <person name="Bell C."/>
            <person name="Bharti A.K."/>
            <person name="Crow J.A."/>
            <person name="Grimwood J."/>
            <person name="Kramer R."/>
            <person name="Lindquist E."/>
            <person name="Lucas S."/>
            <person name="Salamov A."/>
            <person name="McFadden G.I."/>
            <person name="Lane C.E."/>
            <person name="Keeling P.J."/>
            <person name="Gray M.W."/>
            <person name="Grigoriev I.V."/>
            <person name="Archibald J.M."/>
        </authorList>
    </citation>
    <scope>NUCLEOTIDE SEQUENCE</scope>
    <source>
        <strain evidence="7 9">CCMP2712</strain>
    </source>
</reference>